<dbReference type="InterPro" id="IPR029058">
    <property type="entry name" value="AB_hydrolase_fold"/>
</dbReference>
<comment type="caution">
    <text evidence="1">The sequence shown here is derived from an EMBL/GenBank/DDBJ whole genome shotgun (WGS) entry which is preliminary data.</text>
</comment>
<dbReference type="EMBL" id="JBHSWW010000726">
    <property type="protein sequence ID" value="MFC6755342.1"/>
    <property type="molecule type" value="Genomic_DNA"/>
</dbReference>
<gene>
    <name evidence="1" type="ORF">ACFQEU_17980</name>
</gene>
<dbReference type="RefSeq" id="WP_379784382.1">
    <property type="nucleotide sequence ID" value="NZ_JBHSWW010000726.1"/>
</dbReference>
<proteinExistence type="predicted"/>
<evidence type="ECO:0008006" key="3">
    <source>
        <dbReference type="Google" id="ProtNLM"/>
    </source>
</evidence>
<dbReference type="Proteomes" id="UP001596442">
    <property type="component" value="Unassembled WGS sequence"/>
</dbReference>
<feature type="non-terminal residue" evidence="1">
    <location>
        <position position="1"/>
    </location>
</feature>
<dbReference type="AlphaFoldDB" id="A0ABD5SKA8"/>
<accession>A0ABD5SKA8</accession>
<evidence type="ECO:0000313" key="1">
    <source>
        <dbReference type="EMBL" id="MFC6755342.1"/>
    </source>
</evidence>
<protein>
    <recommendedName>
        <fullName evidence="3">Prolyl oligopeptidase family serine peptidase</fullName>
    </recommendedName>
</protein>
<reference evidence="1 2" key="1">
    <citation type="journal article" date="2019" name="Int. J. Syst. Evol. Microbiol.">
        <title>The Global Catalogue of Microorganisms (GCM) 10K type strain sequencing project: providing services to taxonomists for standard genome sequencing and annotation.</title>
        <authorList>
            <consortium name="The Broad Institute Genomics Platform"/>
            <consortium name="The Broad Institute Genome Sequencing Center for Infectious Disease"/>
            <person name="Wu L."/>
            <person name="Ma J."/>
        </authorList>
    </citation>
    <scope>NUCLEOTIDE SEQUENCE [LARGE SCALE GENOMIC DNA]</scope>
    <source>
        <strain evidence="1 2">CGMCC 1.3239</strain>
    </source>
</reference>
<evidence type="ECO:0000313" key="2">
    <source>
        <dbReference type="Proteomes" id="UP001596442"/>
    </source>
</evidence>
<sequence length="176" mass="18382">QITVSGISSGGYMATQFHVAHSTLVAGAAIVAAGPWYCAQNDLGQALKSCVDKAEPAVDLASLQRKAEALADAGEIDPLTGLRADRVWLLHGALDTKVAAQVSNQLQAQYASWIDAENLVYLDDKPFNHTLPTLAAGGDCDKSEAPFLGRCHYDAAGEILTHLLGELKAPLAAASG</sequence>
<dbReference type="SUPFAM" id="SSF53474">
    <property type="entry name" value="alpha/beta-Hydrolases"/>
    <property type="match status" value="1"/>
</dbReference>
<feature type="non-terminal residue" evidence="1">
    <location>
        <position position="176"/>
    </location>
</feature>
<keyword evidence="2" id="KW-1185">Reference proteome</keyword>
<organism evidence="1 2">
    <name type="scientific">Halorubrum tibetense</name>
    <dbReference type="NCBI Taxonomy" id="175631"/>
    <lineage>
        <taxon>Archaea</taxon>
        <taxon>Methanobacteriati</taxon>
        <taxon>Methanobacteriota</taxon>
        <taxon>Stenosarchaea group</taxon>
        <taxon>Halobacteria</taxon>
        <taxon>Halobacteriales</taxon>
        <taxon>Haloferacaceae</taxon>
        <taxon>Halorubrum</taxon>
    </lineage>
</organism>
<dbReference type="Gene3D" id="3.40.50.1820">
    <property type="entry name" value="alpha/beta hydrolase"/>
    <property type="match status" value="1"/>
</dbReference>
<name>A0ABD5SKA8_9EURY</name>